<dbReference type="InterPro" id="IPR017853">
    <property type="entry name" value="GH"/>
</dbReference>
<dbReference type="PANTHER" id="PTHR39207">
    <property type="entry name" value="ALPHA-GLUCURONIDASE A"/>
    <property type="match status" value="1"/>
</dbReference>
<keyword evidence="1" id="KW-0175">Coiled coil</keyword>
<dbReference type="EMBL" id="BMIR01000001">
    <property type="protein sequence ID" value="GGE25694.1"/>
    <property type="molecule type" value="Genomic_DNA"/>
</dbReference>
<evidence type="ECO:0000313" key="4">
    <source>
        <dbReference type="Proteomes" id="UP000628775"/>
    </source>
</evidence>
<accession>A0A8J2YB02</accession>
<dbReference type="GO" id="GO:0005576">
    <property type="term" value="C:extracellular region"/>
    <property type="evidence" value="ECO:0007669"/>
    <property type="project" value="InterPro"/>
</dbReference>
<gene>
    <name evidence="3" type="ORF">GCM10011391_00080</name>
</gene>
<dbReference type="Proteomes" id="UP000628775">
    <property type="component" value="Unassembled WGS sequence"/>
</dbReference>
<dbReference type="GO" id="GO:0045493">
    <property type="term" value="P:xylan catabolic process"/>
    <property type="evidence" value="ECO:0007669"/>
    <property type="project" value="InterPro"/>
</dbReference>
<comment type="caution">
    <text evidence="3">The sequence shown here is derived from an EMBL/GenBank/DDBJ whole genome shotgun (WGS) entry which is preliminary data.</text>
</comment>
<organism evidence="3 4">
    <name type="scientific">Pullulanibacillus camelliae</name>
    <dbReference type="NCBI Taxonomy" id="1707096"/>
    <lineage>
        <taxon>Bacteria</taxon>
        <taxon>Bacillati</taxon>
        <taxon>Bacillota</taxon>
        <taxon>Bacilli</taxon>
        <taxon>Bacillales</taxon>
        <taxon>Sporolactobacillaceae</taxon>
        <taxon>Pullulanibacillus</taxon>
    </lineage>
</organism>
<keyword evidence="4" id="KW-1185">Reference proteome</keyword>
<evidence type="ECO:0000256" key="1">
    <source>
        <dbReference type="SAM" id="Coils"/>
    </source>
</evidence>
<feature type="coiled-coil region" evidence="1">
    <location>
        <begin position="1"/>
        <end position="28"/>
    </location>
</feature>
<dbReference type="InterPro" id="IPR037054">
    <property type="entry name" value="A-glucoronidase_C_sf"/>
</dbReference>
<evidence type="ECO:0000259" key="2">
    <source>
        <dbReference type="Pfam" id="PF07477"/>
    </source>
</evidence>
<proteinExistence type="predicted"/>
<evidence type="ECO:0000313" key="3">
    <source>
        <dbReference type="EMBL" id="GGE25694.1"/>
    </source>
</evidence>
<dbReference type="AlphaFoldDB" id="A0A8J2YB02"/>
<dbReference type="InterPro" id="IPR011099">
    <property type="entry name" value="Glyco_hydro_67_C"/>
</dbReference>
<reference evidence="3" key="1">
    <citation type="journal article" date="2014" name="Int. J. Syst. Evol. Microbiol.">
        <title>Complete genome sequence of Corynebacterium casei LMG S-19264T (=DSM 44701T), isolated from a smear-ripened cheese.</title>
        <authorList>
            <consortium name="US DOE Joint Genome Institute (JGI-PGF)"/>
            <person name="Walter F."/>
            <person name="Albersmeier A."/>
            <person name="Kalinowski J."/>
            <person name="Ruckert C."/>
        </authorList>
    </citation>
    <scope>NUCLEOTIDE SEQUENCE</scope>
    <source>
        <strain evidence="3">CGMCC 1.15371</strain>
    </source>
</reference>
<reference evidence="3" key="2">
    <citation type="submission" date="2020-09" db="EMBL/GenBank/DDBJ databases">
        <authorList>
            <person name="Sun Q."/>
            <person name="Zhou Y."/>
        </authorList>
    </citation>
    <scope>NUCLEOTIDE SEQUENCE</scope>
    <source>
        <strain evidence="3">CGMCC 1.15371</strain>
    </source>
</reference>
<feature type="domain" description="Glycosyl hydrolase family 67 C-terminal" evidence="2">
    <location>
        <begin position="3"/>
        <end position="45"/>
    </location>
</feature>
<dbReference type="Gene3D" id="3.90.1330.10">
    <property type="entry name" value="Alpha-glucuronidase, C-terminal domain"/>
    <property type="match status" value="1"/>
</dbReference>
<protein>
    <recommendedName>
        <fullName evidence="2">Glycosyl hydrolase family 67 C-terminal domain-containing protein</fullName>
    </recommendedName>
</protein>
<sequence>MAVTKKRYKDVLERLNEQEEHAKEWRDIINTYFYRKSGIADEKGRTIY</sequence>
<dbReference type="PANTHER" id="PTHR39207:SF1">
    <property type="entry name" value="ALPHA-GLUCURONIDASE A"/>
    <property type="match status" value="1"/>
</dbReference>
<dbReference type="GO" id="GO:0033939">
    <property type="term" value="F:xylan alpha-1,2-glucuronosidase activity"/>
    <property type="evidence" value="ECO:0007669"/>
    <property type="project" value="TreeGrafter"/>
</dbReference>
<dbReference type="SUPFAM" id="SSF51445">
    <property type="entry name" value="(Trans)glycosidases"/>
    <property type="match status" value="1"/>
</dbReference>
<name>A0A8J2YB02_9BACL</name>
<dbReference type="GO" id="GO:0046559">
    <property type="term" value="F:alpha-glucuronidase activity"/>
    <property type="evidence" value="ECO:0007669"/>
    <property type="project" value="InterPro"/>
</dbReference>
<dbReference type="Pfam" id="PF07477">
    <property type="entry name" value="Glyco_hydro_67C"/>
    <property type="match status" value="1"/>
</dbReference>